<dbReference type="EMBL" id="DMNG01000260">
    <property type="protein sequence ID" value="HAN25823.1"/>
    <property type="molecule type" value="Genomic_DNA"/>
</dbReference>
<dbReference type="AlphaFoldDB" id="A0A3C1KH54"/>
<dbReference type="Proteomes" id="UP000257479">
    <property type="component" value="Unassembled WGS sequence"/>
</dbReference>
<accession>A0A3C1KH54</accession>
<proteinExistence type="predicted"/>
<organism evidence="1 2">
    <name type="scientific">Microbacterium ginsengisoli</name>
    <dbReference type="NCBI Taxonomy" id="400772"/>
    <lineage>
        <taxon>Bacteria</taxon>
        <taxon>Bacillati</taxon>
        <taxon>Actinomycetota</taxon>
        <taxon>Actinomycetes</taxon>
        <taxon>Micrococcales</taxon>
        <taxon>Microbacteriaceae</taxon>
        <taxon>Microbacterium</taxon>
    </lineage>
</organism>
<reference evidence="1 2" key="1">
    <citation type="journal article" date="2018" name="Nat. Biotechnol.">
        <title>A standardized bacterial taxonomy based on genome phylogeny substantially revises the tree of life.</title>
        <authorList>
            <person name="Parks D.H."/>
            <person name="Chuvochina M."/>
            <person name="Waite D.W."/>
            <person name="Rinke C."/>
            <person name="Skarshewski A."/>
            <person name="Chaumeil P.A."/>
            <person name="Hugenholtz P."/>
        </authorList>
    </citation>
    <scope>NUCLEOTIDE SEQUENCE [LARGE SCALE GENOMIC DNA]</scope>
    <source>
        <strain evidence="1">UBA9152</strain>
    </source>
</reference>
<evidence type="ECO:0000313" key="2">
    <source>
        <dbReference type="Proteomes" id="UP000257479"/>
    </source>
</evidence>
<evidence type="ECO:0000313" key="1">
    <source>
        <dbReference type="EMBL" id="HAN25823.1"/>
    </source>
</evidence>
<protein>
    <submittedName>
        <fullName evidence="1">Uncharacterized protein</fullName>
    </submittedName>
</protein>
<sequence length="60" mass="6785">MTEIEIRPGQVWRRVKGYGPSRFRVVSVGAKRAVCYPLPGGLPFTKRVSAFRAYELEAET</sequence>
<name>A0A3C1KH54_9MICO</name>
<comment type="caution">
    <text evidence="1">The sequence shown here is derived from an EMBL/GenBank/DDBJ whole genome shotgun (WGS) entry which is preliminary data.</text>
</comment>
<gene>
    <name evidence="1" type="ORF">DCP95_14830</name>
</gene>